<dbReference type="EMBL" id="CATOUU010000195">
    <property type="protein sequence ID" value="CAI9920018.1"/>
    <property type="molecule type" value="Genomic_DNA"/>
</dbReference>
<proteinExistence type="predicted"/>
<keyword evidence="1" id="KW-0378">Hydrolase</keyword>
<keyword evidence="1" id="KW-0255">Endonuclease</keyword>
<comment type="caution">
    <text evidence="1">The sequence shown here is derived from an EMBL/GenBank/DDBJ whole genome shotgun (WGS) entry which is preliminary data.</text>
</comment>
<dbReference type="Proteomes" id="UP001642409">
    <property type="component" value="Unassembled WGS sequence"/>
</dbReference>
<accession>A0AA86NIP2</accession>
<protein>
    <submittedName>
        <fullName evidence="1">Endonuclease/exonuclease/phosphatase superfamily</fullName>
    </submittedName>
    <submittedName>
        <fullName evidence="2">Endonuclease/exonuclease/phosphatase_superfamily</fullName>
    </submittedName>
</protein>
<dbReference type="AlphaFoldDB" id="A0AA86NIP2"/>
<keyword evidence="3" id="KW-1185">Reference proteome</keyword>
<reference evidence="1" key="1">
    <citation type="submission" date="2023-06" db="EMBL/GenBank/DDBJ databases">
        <authorList>
            <person name="Kurt Z."/>
        </authorList>
    </citation>
    <scope>NUCLEOTIDE SEQUENCE</scope>
</reference>
<dbReference type="Gene3D" id="3.60.10.10">
    <property type="entry name" value="Endonuclease/exonuclease/phosphatase"/>
    <property type="match status" value="1"/>
</dbReference>
<sequence>MAQVFPGQTRVISFNLMGKSKVAETIALITAQQPQLICLQELSEQDFNEIKYGAKYEHSVFDQNLGALSTQPFTSFSTIMLTSHPCLKFTQQYKRSFTFFTFTLRNSTEKKQALHQLEQFAFDSTPAISVGTTNTELKSDLITTLKLERIAKDGTGYTFNNEEFDYMFTNGENECMTVLRHYADVKKDKDTHRWIVLDAMLK</sequence>
<reference evidence="2 3" key="2">
    <citation type="submission" date="2024-07" db="EMBL/GenBank/DDBJ databases">
        <authorList>
            <person name="Akdeniz Z."/>
        </authorList>
    </citation>
    <scope>NUCLEOTIDE SEQUENCE [LARGE SCALE GENOMIC DNA]</scope>
</reference>
<evidence type="ECO:0000313" key="1">
    <source>
        <dbReference type="EMBL" id="CAI9920018.1"/>
    </source>
</evidence>
<dbReference type="GO" id="GO:0004519">
    <property type="term" value="F:endonuclease activity"/>
    <property type="evidence" value="ECO:0007669"/>
    <property type="project" value="UniProtKB-KW"/>
</dbReference>
<name>A0AA86NIP2_9EUKA</name>
<evidence type="ECO:0000313" key="3">
    <source>
        <dbReference type="Proteomes" id="UP001642409"/>
    </source>
</evidence>
<keyword evidence="1" id="KW-0540">Nuclease</keyword>
<gene>
    <name evidence="2" type="ORF">HINF_LOCUS21234</name>
    <name evidence="1" type="ORF">HINF_LOCUS7663</name>
</gene>
<organism evidence="1">
    <name type="scientific">Hexamita inflata</name>
    <dbReference type="NCBI Taxonomy" id="28002"/>
    <lineage>
        <taxon>Eukaryota</taxon>
        <taxon>Metamonada</taxon>
        <taxon>Diplomonadida</taxon>
        <taxon>Hexamitidae</taxon>
        <taxon>Hexamitinae</taxon>
        <taxon>Hexamita</taxon>
    </lineage>
</organism>
<evidence type="ECO:0000313" key="2">
    <source>
        <dbReference type="EMBL" id="CAL6008684.1"/>
    </source>
</evidence>
<dbReference type="EMBL" id="CAXDID020000058">
    <property type="protein sequence ID" value="CAL6008684.1"/>
    <property type="molecule type" value="Genomic_DNA"/>
</dbReference>
<dbReference type="InterPro" id="IPR036691">
    <property type="entry name" value="Endo/exonu/phosph_ase_sf"/>
</dbReference>
<dbReference type="SUPFAM" id="SSF56219">
    <property type="entry name" value="DNase I-like"/>
    <property type="match status" value="1"/>
</dbReference>